<proteinExistence type="inferred from homology"/>
<keyword evidence="7" id="KW-1133">Transmembrane helix</keyword>
<dbReference type="AlphaFoldDB" id="A0AA39LMF9"/>
<evidence type="ECO:0000256" key="1">
    <source>
        <dbReference type="ARBA" id="ARBA00004606"/>
    </source>
</evidence>
<evidence type="ECO:0000256" key="8">
    <source>
        <dbReference type="ARBA" id="ARBA00023136"/>
    </source>
</evidence>
<accession>A0AA39LMF9</accession>
<evidence type="ECO:0000256" key="7">
    <source>
        <dbReference type="ARBA" id="ARBA00022989"/>
    </source>
</evidence>
<dbReference type="Proteomes" id="UP001175271">
    <property type="component" value="Unassembled WGS sequence"/>
</dbReference>
<keyword evidence="6" id="KW-0735">Signal-anchor</keyword>
<evidence type="ECO:0000256" key="3">
    <source>
        <dbReference type="ARBA" id="ARBA00022676"/>
    </source>
</evidence>
<dbReference type="InterPro" id="IPR003406">
    <property type="entry name" value="Glyco_trans_14"/>
</dbReference>
<keyword evidence="12" id="KW-1185">Reference proteome</keyword>
<dbReference type="EMBL" id="JAUCMV010000004">
    <property type="protein sequence ID" value="KAK0402470.1"/>
    <property type="molecule type" value="Genomic_DNA"/>
</dbReference>
<comment type="pathway">
    <text evidence="2">Protein modification; protein glycosylation.</text>
</comment>
<gene>
    <name evidence="11" type="ORF">QR680_016351</name>
</gene>
<keyword evidence="4" id="KW-0808">Transferase</keyword>
<keyword evidence="9" id="KW-0325">Glycoprotein</keyword>
<keyword evidence="8" id="KW-0472">Membrane</keyword>
<comment type="caution">
    <text evidence="11">The sequence shown here is derived from an EMBL/GenBank/DDBJ whole genome shotgun (WGS) entry which is preliminary data.</text>
</comment>
<dbReference type="GO" id="GO:0008375">
    <property type="term" value="F:acetylglucosaminyltransferase activity"/>
    <property type="evidence" value="ECO:0007669"/>
    <property type="project" value="TreeGrafter"/>
</dbReference>
<evidence type="ECO:0000313" key="11">
    <source>
        <dbReference type="EMBL" id="KAK0402470.1"/>
    </source>
</evidence>
<evidence type="ECO:0000256" key="10">
    <source>
        <dbReference type="ARBA" id="ARBA00038150"/>
    </source>
</evidence>
<keyword evidence="5" id="KW-0812">Transmembrane</keyword>
<keyword evidence="3" id="KW-0328">Glycosyltransferase</keyword>
<name>A0AA39LMF9_9BILA</name>
<evidence type="ECO:0008006" key="13">
    <source>
        <dbReference type="Google" id="ProtNLM"/>
    </source>
</evidence>
<dbReference type="PANTHER" id="PTHR19297">
    <property type="entry name" value="GLYCOSYLTRANSFERASE 14 FAMILY MEMBER"/>
    <property type="match status" value="1"/>
</dbReference>
<comment type="similarity">
    <text evidence="10">Belongs to the glycosyltransferase 14 family.</text>
</comment>
<evidence type="ECO:0000256" key="6">
    <source>
        <dbReference type="ARBA" id="ARBA00022968"/>
    </source>
</evidence>
<reference evidence="11" key="1">
    <citation type="submission" date="2023-06" db="EMBL/GenBank/DDBJ databases">
        <title>Genomic analysis of the entomopathogenic nematode Steinernema hermaphroditum.</title>
        <authorList>
            <person name="Schwarz E.M."/>
            <person name="Heppert J.K."/>
            <person name="Baniya A."/>
            <person name="Schwartz H.T."/>
            <person name="Tan C.-H."/>
            <person name="Antoshechkin I."/>
            <person name="Sternberg P.W."/>
            <person name="Goodrich-Blair H."/>
            <person name="Dillman A.R."/>
        </authorList>
    </citation>
    <scope>NUCLEOTIDE SEQUENCE</scope>
    <source>
        <strain evidence="11">PS9179</strain>
        <tissue evidence="11">Whole animal</tissue>
    </source>
</reference>
<organism evidence="11 12">
    <name type="scientific">Steinernema hermaphroditum</name>
    <dbReference type="NCBI Taxonomy" id="289476"/>
    <lineage>
        <taxon>Eukaryota</taxon>
        <taxon>Metazoa</taxon>
        <taxon>Ecdysozoa</taxon>
        <taxon>Nematoda</taxon>
        <taxon>Chromadorea</taxon>
        <taxon>Rhabditida</taxon>
        <taxon>Tylenchina</taxon>
        <taxon>Panagrolaimomorpha</taxon>
        <taxon>Strongyloidoidea</taxon>
        <taxon>Steinernematidae</taxon>
        <taxon>Steinernema</taxon>
    </lineage>
</organism>
<sequence length="479" mass="54413">MRNACRMAAFHPIFCEKLMLVLMITAVLLICVIYMNHRSASIASHEARSVSRMLPITPVDFSQYQKRLDDVIAAVPSFKANVDCGGVVGSNDTAVQAAEQWTFDENLFMEGFYKYTDRCEAISKTFLFLDSPLSLEEYEYPLAYGLLVHSDAVQVMLLLGSVYQPQNQYCIAVSSSADEQFQTQMFELMECFPNIFVTLTQPVKWCEYSVLQGVLECVHYLTKLKADWKYYQYLSGVDLPLKTNLEMVRIFKKLNGSFNAGIHDLEGERYRQGKEAPLPLWKSSLSATFSRESAEFLISNSKIRELRDYLKGTMCPDETFWATVAGNPDHIPMPGGFNASLWKEKLTGEWDKLYATNNTVLLTAKAGYDLFQPEKYYISRYQIWHGDACAGTFTGFSCAYGVKDLAALVKRPELVAHKLYFSVQPATYFCLYETVRRRAFLGNTDFNVDAYAELPGPKLLAGTPFEELLFNAPQGFKFY</sequence>
<evidence type="ECO:0000313" key="12">
    <source>
        <dbReference type="Proteomes" id="UP001175271"/>
    </source>
</evidence>
<evidence type="ECO:0000256" key="2">
    <source>
        <dbReference type="ARBA" id="ARBA00004922"/>
    </source>
</evidence>
<evidence type="ECO:0000256" key="4">
    <source>
        <dbReference type="ARBA" id="ARBA00022679"/>
    </source>
</evidence>
<dbReference type="GO" id="GO:0016020">
    <property type="term" value="C:membrane"/>
    <property type="evidence" value="ECO:0007669"/>
    <property type="project" value="UniProtKB-SubCell"/>
</dbReference>
<dbReference type="Pfam" id="PF02485">
    <property type="entry name" value="Branch"/>
    <property type="match status" value="1"/>
</dbReference>
<comment type="subcellular location">
    <subcellularLocation>
        <location evidence="1">Membrane</location>
        <topology evidence="1">Single-pass type II membrane protein</topology>
    </subcellularLocation>
</comment>
<protein>
    <recommendedName>
        <fullName evidence="13">Protein xylosyltransferase</fullName>
    </recommendedName>
</protein>
<evidence type="ECO:0000256" key="9">
    <source>
        <dbReference type="ARBA" id="ARBA00023180"/>
    </source>
</evidence>
<dbReference type="PANTHER" id="PTHR19297:SF185">
    <property type="entry name" value="BETA-1,3-GALACTOSYL-O-GLYCOSYL-GLYCOPROTEIN BETA-1,6-N-ACETYLGLUCOSAMINYLTRANSFERASE 3"/>
    <property type="match status" value="1"/>
</dbReference>
<evidence type="ECO:0000256" key="5">
    <source>
        <dbReference type="ARBA" id="ARBA00022692"/>
    </source>
</evidence>